<dbReference type="AlphaFoldDB" id="A0A179FZK3"/>
<accession>A0A179FZK3</accession>
<protein>
    <submittedName>
        <fullName evidence="3">Acetyltransferase (GNAT) domain-containing protein</fullName>
    </submittedName>
</protein>
<feature type="compositionally biased region" description="Polar residues" evidence="1">
    <location>
        <begin position="1"/>
        <end position="16"/>
    </location>
</feature>
<name>A0A179FZK3_METCM</name>
<evidence type="ECO:0000313" key="4">
    <source>
        <dbReference type="Proteomes" id="UP000078397"/>
    </source>
</evidence>
<evidence type="ECO:0000259" key="2">
    <source>
        <dbReference type="Pfam" id="PF13302"/>
    </source>
</evidence>
<dbReference type="KEGG" id="pchm:VFPPC_15605"/>
<reference evidence="3 4" key="1">
    <citation type="journal article" date="2016" name="PLoS Pathog.">
        <title>Biosynthesis of antibiotic leucinostatins in bio-control fungus Purpureocillium lilacinum and their inhibition on phytophthora revealed by genome mining.</title>
        <authorList>
            <person name="Wang G."/>
            <person name="Liu Z."/>
            <person name="Lin R."/>
            <person name="Li E."/>
            <person name="Mao Z."/>
            <person name="Ling J."/>
            <person name="Yang Y."/>
            <person name="Yin W.B."/>
            <person name="Xie B."/>
        </authorList>
    </citation>
    <scope>NUCLEOTIDE SEQUENCE [LARGE SCALE GENOMIC DNA]</scope>
    <source>
        <strain evidence="3">170</strain>
    </source>
</reference>
<keyword evidence="4" id="KW-1185">Reference proteome</keyword>
<dbReference type="InterPro" id="IPR051531">
    <property type="entry name" value="N-acetyltransferase"/>
</dbReference>
<comment type="caution">
    <text evidence="3">The sequence shown here is derived from an EMBL/GenBank/DDBJ whole genome shotgun (WGS) entry which is preliminary data.</text>
</comment>
<evidence type="ECO:0000256" key="1">
    <source>
        <dbReference type="SAM" id="MobiDB-lite"/>
    </source>
</evidence>
<dbReference type="OrthoDB" id="4072826at2759"/>
<dbReference type="Gene3D" id="3.40.630.30">
    <property type="match status" value="1"/>
</dbReference>
<sequence length="206" mass="22634">MRRTARNSPGFIQSGLTRRPRNGGKTHELPSSRGPCKDKDDSMEWMHGIICSLGPHSRPKLSYAVLYPSEEDRNSSSEESSWQIAGIVTLLPTNFNVAPDGTKSSDAPATGCKAMEVGYIFLPEVWGRGYATESCAAMIKAYAELVTQVEELPGELCESVHKLNGASVRVAEKLGFMRVAEFKAEANLPLVDGEKSYDVVHFRRVI</sequence>
<dbReference type="SUPFAM" id="SSF55729">
    <property type="entry name" value="Acyl-CoA N-acyltransferases (Nat)"/>
    <property type="match status" value="1"/>
</dbReference>
<proteinExistence type="predicted"/>
<gene>
    <name evidence="3" type="ORF">VFPPC_15605</name>
</gene>
<dbReference type="InterPro" id="IPR016181">
    <property type="entry name" value="Acyl_CoA_acyltransferase"/>
</dbReference>
<dbReference type="Pfam" id="PF13302">
    <property type="entry name" value="Acetyltransf_3"/>
    <property type="match status" value="1"/>
</dbReference>
<feature type="compositionally biased region" description="Basic and acidic residues" evidence="1">
    <location>
        <begin position="25"/>
        <end position="38"/>
    </location>
</feature>
<organism evidence="3 4">
    <name type="scientific">Pochonia chlamydosporia 170</name>
    <dbReference type="NCBI Taxonomy" id="1380566"/>
    <lineage>
        <taxon>Eukaryota</taxon>
        <taxon>Fungi</taxon>
        <taxon>Dikarya</taxon>
        <taxon>Ascomycota</taxon>
        <taxon>Pezizomycotina</taxon>
        <taxon>Sordariomycetes</taxon>
        <taxon>Hypocreomycetidae</taxon>
        <taxon>Hypocreales</taxon>
        <taxon>Clavicipitaceae</taxon>
        <taxon>Pochonia</taxon>
    </lineage>
</organism>
<dbReference type="PANTHER" id="PTHR43792">
    <property type="entry name" value="GNAT FAMILY, PUTATIVE (AFU_ORTHOLOGUE AFUA_3G00765)-RELATED-RELATED"/>
    <property type="match status" value="1"/>
</dbReference>
<dbReference type="InterPro" id="IPR000182">
    <property type="entry name" value="GNAT_dom"/>
</dbReference>
<feature type="region of interest" description="Disordered" evidence="1">
    <location>
        <begin position="1"/>
        <end position="38"/>
    </location>
</feature>
<evidence type="ECO:0000313" key="3">
    <source>
        <dbReference type="EMBL" id="OAQ70648.2"/>
    </source>
</evidence>
<dbReference type="Proteomes" id="UP000078397">
    <property type="component" value="Unassembled WGS sequence"/>
</dbReference>
<dbReference type="PANTHER" id="PTHR43792:SF1">
    <property type="entry name" value="N-ACETYLTRANSFERASE DOMAIN-CONTAINING PROTEIN"/>
    <property type="match status" value="1"/>
</dbReference>
<feature type="domain" description="N-acetyltransferase" evidence="2">
    <location>
        <begin position="106"/>
        <end position="176"/>
    </location>
</feature>
<dbReference type="GO" id="GO:0016747">
    <property type="term" value="F:acyltransferase activity, transferring groups other than amino-acyl groups"/>
    <property type="evidence" value="ECO:0007669"/>
    <property type="project" value="InterPro"/>
</dbReference>
<dbReference type="EMBL" id="LSBJ02000002">
    <property type="protein sequence ID" value="OAQ70648.2"/>
    <property type="molecule type" value="Genomic_DNA"/>
</dbReference>
<dbReference type="RefSeq" id="XP_022284591.1">
    <property type="nucleotide sequence ID" value="XM_022428974.1"/>
</dbReference>
<dbReference type="GeneID" id="28857352"/>